<evidence type="ECO:0000256" key="1">
    <source>
        <dbReference type="SAM" id="MobiDB-lite"/>
    </source>
</evidence>
<gene>
    <name evidence="2" type="ORF">E2C01_100083</name>
</gene>
<evidence type="ECO:0000313" key="3">
    <source>
        <dbReference type="Proteomes" id="UP000324222"/>
    </source>
</evidence>
<reference evidence="2 3" key="1">
    <citation type="submission" date="2019-05" db="EMBL/GenBank/DDBJ databases">
        <title>Another draft genome of Portunus trituberculatus and its Hox gene families provides insights of decapod evolution.</title>
        <authorList>
            <person name="Jeong J.-H."/>
            <person name="Song I."/>
            <person name="Kim S."/>
            <person name="Choi T."/>
            <person name="Kim D."/>
            <person name="Ryu S."/>
            <person name="Kim W."/>
        </authorList>
    </citation>
    <scope>NUCLEOTIDE SEQUENCE [LARGE SCALE GENOMIC DNA]</scope>
    <source>
        <tissue evidence="2">Muscle</tissue>
    </source>
</reference>
<feature type="compositionally biased region" description="Basic and acidic residues" evidence="1">
    <location>
        <begin position="1"/>
        <end position="16"/>
    </location>
</feature>
<proteinExistence type="predicted"/>
<sequence>MHGDVEVWSEPDRADEGLTGGAAGASTQSALWDHEPCAVVEWWSGRVVDQVMEWWGSLVVEWWNEEVE</sequence>
<dbReference type="AlphaFoldDB" id="A0A5B7KCL4"/>
<comment type="caution">
    <text evidence="2">The sequence shown here is derived from an EMBL/GenBank/DDBJ whole genome shotgun (WGS) entry which is preliminary data.</text>
</comment>
<feature type="region of interest" description="Disordered" evidence="1">
    <location>
        <begin position="1"/>
        <end position="28"/>
    </location>
</feature>
<organism evidence="2 3">
    <name type="scientific">Portunus trituberculatus</name>
    <name type="common">Swimming crab</name>
    <name type="synonym">Neptunus trituberculatus</name>
    <dbReference type="NCBI Taxonomy" id="210409"/>
    <lineage>
        <taxon>Eukaryota</taxon>
        <taxon>Metazoa</taxon>
        <taxon>Ecdysozoa</taxon>
        <taxon>Arthropoda</taxon>
        <taxon>Crustacea</taxon>
        <taxon>Multicrustacea</taxon>
        <taxon>Malacostraca</taxon>
        <taxon>Eumalacostraca</taxon>
        <taxon>Eucarida</taxon>
        <taxon>Decapoda</taxon>
        <taxon>Pleocyemata</taxon>
        <taxon>Brachyura</taxon>
        <taxon>Eubrachyura</taxon>
        <taxon>Portunoidea</taxon>
        <taxon>Portunidae</taxon>
        <taxon>Portuninae</taxon>
        <taxon>Portunus</taxon>
    </lineage>
</organism>
<keyword evidence="3" id="KW-1185">Reference proteome</keyword>
<name>A0A5B7KCL4_PORTR</name>
<accession>A0A5B7KCL4</accession>
<dbReference type="Proteomes" id="UP000324222">
    <property type="component" value="Unassembled WGS sequence"/>
</dbReference>
<evidence type="ECO:0000313" key="2">
    <source>
        <dbReference type="EMBL" id="MPD04397.1"/>
    </source>
</evidence>
<dbReference type="EMBL" id="VSRR010140877">
    <property type="protein sequence ID" value="MPD04397.1"/>
    <property type="molecule type" value="Genomic_DNA"/>
</dbReference>
<protein>
    <submittedName>
        <fullName evidence="2">Uncharacterized protein</fullName>
    </submittedName>
</protein>